<keyword evidence="2 10" id="KW-0158">Chromosome</keyword>
<keyword evidence="8 9" id="KW-0539">Nucleus</keyword>
<comment type="function">
    <text evidence="10">Component of the FACT complex, a general chromatin factor that acts to reorganize nucleosomes. The FACT complex is involved in multiple processes that require DNA as a template such as mRNA elongation, DNA replication and DNA repair. During transcription elongation the FACT complex acts as a histone chaperone that both destabilizes and restores nucleosomal structure. It facilitates the passage of RNA polymerase II and transcription by promoting the dissociation of one histone H2A-H2B dimer from the nucleosome, then subsequently promotes the reestablishment of the nucleosome following the passage of RNA polymerase II.</text>
</comment>
<reference evidence="13" key="1">
    <citation type="journal article" date="2013" name="Genetics">
        <title>The draft genome and transcriptome of Panagrellus redivivus are shaped by the harsh demands of a free-living lifestyle.</title>
        <authorList>
            <person name="Srinivasan J."/>
            <person name="Dillman A.R."/>
            <person name="Macchietto M.G."/>
            <person name="Heikkinen L."/>
            <person name="Lakso M."/>
            <person name="Fracchia K.M."/>
            <person name="Antoshechkin I."/>
            <person name="Mortazavi A."/>
            <person name="Wong G."/>
            <person name="Sternberg P.W."/>
        </authorList>
    </citation>
    <scope>NUCLEOTIDE SEQUENCE [LARGE SCALE GENOMIC DNA]</scope>
    <source>
        <strain evidence="13">MT8872</strain>
    </source>
</reference>
<dbReference type="GO" id="GO:1902275">
    <property type="term" value="P:regulation of chromatin organization"/>
    <property type="evidence" value="ECO:0007669"/>
    <property type="project" value="TreeGrafter"/>
</dbReference>
<evidence type="ECO:0000256" key="11">
    <source>
        <dbReference type="SAM" id="MobiDB-lite"/>
    </source>
</evidence>
<dbReference type="CDD" id="cd21994">
    <property type="entry name" value="HMG-box_SSRP1-like"/>
    <property type="match status" value="1"/>
</dbReference>
<dbReference type="Gene3D" id="2.30.29.30">
    <property type="entry name" value="Pleckstrin-homology domain (PH domain)/Phosphotyrosine-binding domain (PTB)"/>
    <property type="match status" value="2"/>
</dbReference>
<evidence type="ECO:0000256" key="10">
    <source>
        <dbReference type="RuleBase" id="RU364013"/>
    </source>
</evidence>
<dbReference type="InterPro" id="IPR048993">
    <property type="entry name" value="SSRP1-like_PH1"/>
</dbReference>
<accession>A0A7E4ZSP2</accession>
<dbReference type="GO" id="GO:0035101">
    <property type="term" value="C:FACT complex"/>
    <property type="evidence" value="ECO:0007669"/>
    <property type="project" value="TreeGrafter"/>
</dbReference>
<feature type="domain" description="HMG box" evidence="12">
    <location>
        <begin position="555"/>
        <end position="621"/>
    </location>
</feature>
<keyword evidence="6 10" id="KW-0804">Transcription</keyword>
<dbReference type="PROSITE" id="PS50118">
    <property type="entry name" value="HMG_BOX_2"/>
    <property type="match status" value="1"/>
</dbReference>
<evidence type="ECO:0000259" key="12">
    <source>
        <dbReference type="PROSITE" id="PS50118"/>
    </source>
</evidence>
<keyword evidence="13" id="KW-1185">Reference proteome</keyword>
<dbReference type="Proteomes" id="UP000492821">
    <property type="component" value="Unassembled WGS sequence"/>
</dbReference>
<dbReference type="InterPro" id="IPR024954">
    <property type="entry name" value="SSRP1_DD"/>
</dbReference>
<comment type="subcellular location">
    <subcellularLocation>
        <location evidence="10">Nucleus</location>
    </subcellularLocation>
    <subcellularLocation>
        <location evidence="10">Chromosome</location>
    </subcellularLocation>
</comment>
<dbReference type="CDD" id="cd13230">
    <property type="entry name" value="PH1_SSRP1-like"/>
    <property type="match status" value="1"/>
</dbReference>
<protein>
    <recommendedName>
        <fullName evidence="10">FACT complex subunit SSRP1</fullName>
    </recommendedName>
</protein>
<evidence type="ECO:0000256" key="1">
    <source>
        <dbReference type="ARBA" id="ARBA00010060"/>
    </source>
</evidence>
<reference evidence="14" key="2">
    <citation type="submission" date="2020-10" db="UniProtKB">
        <authorList>
            <consortium name="WormBaseParasite"/>
        </authorList>
    </citation>
    <scope>IDENTIFICATION</scope>
</reference>
<proteinExistence type="inferred from homology"/>
<dbReference type="GO" id="GO:0006260">
    <property type="term" value="P:DNA replication"/>
    <property type="evidence" value="ECO:0007669"/>
    <property type="project" value="UniProtKB-KW"/>
</dbReference>
<dbReference type="InterPro" id="IPR050454">
    <property type="entry name" value="RTT106/SSRP1_HistChap/FACT"/>
</dbReference>
<dbReference type="PRINTS" id="PR00887">
    <property type="entry name" value="SSRCOGNITION"/>
</dbReference>
<feature type="compositionally biased region" description="Basic and acidic residues" evidence="11">
    <location>
        <begin position="523"/>
        <end position="540"/>
    </location>
</feature>
<keyword evidence="9" id="KW-0238">DNA-binding</keyword>
<dbReference type="InterPro" id="IPR038167">
    <property type="entry name" value="SSRP1_sf"/>
</dbReference>
<dbReference type="PANTHER" id="PTHR45849">
    <property type="entry name" value="FACT COMPLEX SUBUNIT SSRP1"/>
    <property type="match status" value="1"/>
</dbReference>
<dbReference type="GO" id="GO:0031491">
    <property type="term" value="F:nucleosome binding"/>
    <property type="evidence" value="ECO:0007669"/>
    <property type="project" value="TreeGrafter"/>
</dbReference>
<dbReference type="PANTHER" id="PTHR45849:SF1">
    <property type="entry name" value="FACT COMPLEX SUBUNIT SSRP1"/>
    <property type="match status" value="1"/>
</dbReference>
<feature type="compositionally biased region" description="Basic and acidic residues" evidence="11">
    <location>
        <begin position="692"/>
        <end position="709"/>
    </location>
</feature>
<dbReference type="InterPro" id="IPR009071">
    <property type="entry name" value="HMG_box_dom"/>
</dbReference>
<evidence type="ECO:0000256" key="3">
    <source>
        <dbReference type="ARBA" id="ARBA00022705"/>
    </source>
</evidence>
<dbReference type="Gene3D" id="2.30.29.220">
    <property type="entry name" value="Structure-specific recognition protein (SSRP1)"/>
    <property type="match status" value="1"/>
</dbReference>
<keyword evidence="5 10" id="KW-0805">Transcription regulation</keyword>
<feature type="region of interest" description="Disordered" evidence="11">
    <location>
        <begin position="588"/>
        <end position="722"/>
    </location>
</feature>
<feature type="compositionally biased region" description="Acidic residues" evidence="11">
    <location>
        <begin position="498"/>
        <end position="511"/>
    </location>
</feature>
<keyword evidence="3 10" id="KW-0235">DNA replication</keyword>
<feature type="compositionally biased region" description="Acidic residues" evidence="11">
    <location>
        <begin position="459"/>
        <end position="478"/>
    </location>
</feature>
<name>A0A7E4ZSP2_PANRE</name>
<feature type="DNA-binding region" description="HMG box" evidence="9">
    <location>
        <begin position="555"/>
        <end position="621"/>
    </location>
</feature>
<dbReference type="InterPro" id="IPR000969">
    <property type="entry name" value="SSRP1/POB3"/>
</dbReference>
<dbReference type="SUPFAM" id="SSF47095">
    <property type="entry name" value="HMG-box"/>
    <property type="match status" value="1"/>
</dbReference>
<feature type="region of interest" description="Disordered" evidence="11">
    <location>
        <begin position="456"/>
        <end position="561"/>
    </location>
</feature>
<dbReference type="Pfam" id="PF17292">
    <property type="entry name" value="POB3_N"/>
    <property type="match status" value="1"/>
</dbReference>
<feature type="compositionally biased region" description="Basic and acidic residues" evidence="11">
    <location>
        <begin position="588"/>
        <end position="621"/>
    </location>
</feature>
<sequence>MGDTLDLTNVFQEYMGALYLGDVKLGSSSLTFKNRTSNKHLTINNDDVEAVDITYLANQPGLRLLTKNGDLYRFGGFSDSMANKAKAFIATKWRRDVGTQEISIKGWNFGEANIVGKNIQFTVNDTTAFEIPLSNVSNCSASKSEAVVELHVNDDCPVGLLEMRLHIPMVDGAEEDEVPAEDFRNEVMQFAGIAAETEQPIVMLSQMPLVTPRGRYDIKIFPTFLSFHGKTYDYKIPSKTVTRLFMLPHKDNRRTYFVMHVNPAIRQGQTRYAYLVFEFNNEERGDVELTLTTEQLRSQYESKIEKQMTGLLHQIVAKLFRVFVGIKVTVPANFNDKSEPITCSHRQSHGFFYLMDKGFMYVPKPPIYIKFEDIANIDFARSDVSTKTFDLEFSTKGGQSYTFSSLAKDDFDPLLAFCKEKNLPVKDVKKLAKAAVTDFGKNNDIDAGYKQRLKADAASSDEDDDEDSSDDEDYDLDADERRRKKKEAEDSSAGSGSEPDEEYNTPEEDSDIEPKPKKPKSDKKKDKDRSEKSEKKEKSSRTPKKGKKDKDPNAPKRGQTAFFIWLNENRPKFAKGGASVTEVTKEAGRVWKGMSESDKAPWEAKSKKDKERYEREMEKYKASGGGASSSKSSKKGASSAASTPRKSANSSMNTSKSSPTKAAKSKEYLSTSEDDSSSDDGKKKGKKPTGSSDKKAGASGDKKKAKEPTPESSDVSSDESDD</sequence>
<evidence type="ECO:0000256" key="8">
    <source>
        <dbReference type="ARBA" id="ARBA00023242"/>
    </source>
</evidence>
<evidence type="ECO:0000256" key="6">
    <source>
        <dbReference type="ARBA" id="ARBA00023163"/>
    </source>
</evidence>
<dbReference type="Gene3D" id="1.10.30.10">
    <property type="entry name" value="High mobility group box domain"/>
    <property type="match status" value="1"/>
</dbReference>
<dbReference type="Pfam" id="PF03531">
    <property type="entry name" value="SSrecog"/>
    <property type="match status" value="1"/>
</dbReference>
<dbReference type="InterPro" id="IPR036910">
    <property type="entry name" value="HMG_box_dom_sf"/>
</dbReference>
<dbReference type="InterPro" id="IPR013719">
    <property type="entry name" value="RTT106/SPT16-like_middle_dom"/>
</dbReference>
<organism evidence="13 14">
    <name type="scientific">Panagrellus redivivus</name>
    <name type="common">Microworm</name>
    <dbReference type="NCBI Taxonomy" id="6233"/>
    <lineage>
        <taxon>Eukaryota</taxon>
        <taxon>Metazoa</taxon>
        <taxon>Ecdysozoa</taxon>
        <taxon>Nematoda</taxon>
        <taxon>Chromadorea</taxon>
        <taxon>Rhabditida</taxon>
        <taxon>Tylenchina</taxon>
        <taxon>Panagrolaimomorpha</taxon>
        <taxon>Panagrolaimoidea</taxon>
        <taxon>Panagrolaimidae</taxon>
        <taxon>Panagrellus</taxon>
    </lineage>
</organism>
<dbReference type="GO" id="GO:0003677">
    <property type="term" value="F:DNA binding"/>
    <property type="evidence" value="ECO:0007669"/>
    <property type="project" value="UniProtKB-UniRule"/>
</dbReference>
<comment type="similarity">
    <text evidence="1 10">Belongs to the SSRP1 family.</text>
</comment>
<dbReference type="Pfam" id="PF08512">
    <property type="entry name" value="Rttp106-like_middle"/>
    <property type="match status" value="1"/>
</dbReference>
<evidence type="ECO:0000256" key="2">
    <source>
        <dbReference type="ARBA" id="ARBA00022454"/>
    </source>
</evidence>
<dbReference type="Pfam" id="PF21103">
    <property type="entry name" value="PH1_SSRP1-like"/>
    <property type="match status" value="1"/>
</dbReference>
<dbReference type="InterPro" id="IPR035417">
    <property type="entry name" value="SSRP1/POB3_N"/>
</dbReference>
<dbReference type="WBParaSite" id="Pan_g15193.t1">
    <property type="protein sequence ID" value="Pan_g15193.t1"/>
    <property type="gene ID" value="Pan_g15193"/>
</dbReference>
<dbReference type="SMART" id="SM01287">
    <property type="entry name" value="Rtt106"/>
    <property type="match status" value="1"/>
</dbReference>
<evidence type="ECO:0000256" key="9">
    <source>
        <dbReference type="PROSITE-ProRule" id="PRU00267"/>
    </source>
</evidence>
<dbReference type="GO" id="GO:0006281">
    <property type="term" value="P:DNA repair"/>
    <property type="evidence" value="ECO:0007669"/>
    <property type="project" value="UniProtKB-KW"/>
</dbReference>
<dbReference type="GO" id="GO:0042393">
    <property type="term" value="F:histone binding"/>
    <property type="evidence" value="ECO:0007669"/>
    <property type="project" value="TreeGrafter"/>
</dbReference>
<evidence type="ECO:0000256" key="5">
    <source>
        <dbReference type="ARBA" id="ARBA00023015"/>
    </source>
</evidence>
<evidence type="ECO:0000313" key="14">
    <source>
        <dbReference type="WBParaSite" id="Pan_g15193.t1"/>
    </source>
</evidence>
<dbReference type="SUPFAM" id="SSF50729">
    <property type="entry name" value="PH domain-like"/>
    <property type="match status" value="1"/>
</dbReference>
<evidence type="ECO:0000313" key="13">
    <source>
        <dbReference type="Proteomes" id="UP000492821"/>
    </source>
</evidence>
<dbReference type="InterPro" id="IPR011993">
    <property type="entry name" value="PH-like_dom_sf"/>
</dbReference>
<evidence type="ECO:0000256" key="4">
    <source>
        <dbReference type="ARBA" id="ARBA00022763"/>
    </source>
</evidence>
<dbReference type="Gene3D" id="2.30.29.150">
    <property type="match status" value="1"/>
</dbReference>
<evidence type="ECO:0000256" key="7">
    <source>
        <dbReference type="ARBA" id="ARBA00023204"/>
    </source>
</evidence>
<dbReference type="AlphaFoldDB" id="A0A7E4ZSP2"/>
<dbReference type="Pfam" id="PF00505">
    <property type="entry name" value="HMG_box"/>
    <property type="match status" value="1"/>
</dbReference>
<feature type="compositionally biased region" description="Low complexity" evidence="11">
    <location>
        <begin position="628"/>
        <end position="662"/>
    </location>
</feature>
<dbReference type="CDD" id="cd13231">
    <property type="entry name" value="PH2_SSRP1-like"/>
    <property type="match status" value="1"/>
</dbReference>
<keyword evidence="7 10" id="KW-0234">DNA repair</keyword>
<dbReference type="SMART" id="SM00398">
    <property type="entry name" value="HMG"/>
    <property type="match status" value="1"/>
</dbReference>
<keyword evidence="4 10" id="KW-0227">DNA damage</keyword>
<dbReference type="FunFam" id="2.30.29.150:FF:000001">
    <property type="entry name" value="Fact complex subunit ssrp1"/>
    <property type="match status" value="1"/>
</dbReference>